<gene>
    <name evidence="1" type="ORF">NJ75_00137</name>
    <name evidence="2" type="ORF">NJ75_00359</name>
</gene>
<dbReference type="Proteomes" id="UP000031338">
    <property type="component" value="Unassembled WGS sequence"/>
</dbReference>
<dbReference type="EMBL" id="JRVC01000001">
    <property type="protein sequence ID" value="KHS49434.1"/>
    <property type="molecule type" value="Genomic_DNA"/>
</dbReference>
<comment type="caution">
    <text evidence="2">The sequence shown here is derived from an EMBL/GenBank/DDBJ whole genome shotgun (WGS) entry which is preliminary data.</text>
</comment>
<dbReference type="PATRIC" id="fig|48936.3.peg.140"/>
<sequence length="221" mass="23984">MPNGIDQLYRTAIEKLAKSADADIEHLRRAVIRGDGVPLEPDPRLLAEASGKGADWGEYAFGELRAFGFIVADVARFVWYRPTKNEMWERQAVLAGIEATAIVRLVSMDLSPAIPEIQRRLEAFDRTAASGKALASLLAHQKLMVSVVAATGEVATLEEYARRASVAQVYARAATLELTDVEGMTTSARTMVQLLCKGDARDCAAAATAMRIHPRQPAFAA</sequence>
<evidence type="ECO:0000313" key="3">
    <source>
        <dbReference type="Proteomes" id="UP000031338"/>
    </source>
</evidence>
<reference evidence="2 3" key="1">
    <citation type="submission" date="2014-10" db="EMBL/GenBank/DDBJ databases">
        <title>Draft genome sequence of Novosphingobium subterraneum DSM 12447.</title>
        <authorList>
            <person name="Gan H.M."/>
            <person name="Gan H.Y."/>
            <person name="Savka M.A."/>
        </authorList>
    </citation>
    <scope>NUCLEOTIDE SEQUENCE [LARGE SCALE GENOMIC DNA]</scope>
    <source>
        <strain evidence="2 3">DSM 12447</strain>
    </source>
</reference>
<keyword evidence="3" id="KW-1185">Reference proteome</keyword>
<dbReference type="RefSeq" id="WP_039330791.1">
    <property type="nucleotide sequence ID" value="NZ_JRVC01000001.1"/>
</dbReference>
<proteinExistence type="predicted"/>
<accession>A0A0B8ZTA4</accession>
<dbReference type="STRING" id="48936.NJ75_00137"/>
<evidence type="ECO:0000313" key="2">
    <source>
        <dbReference type="EMBL" id="KHS49656.1"/>
    </source>
</evidence>
<dbReference type="EMBL" id="JRVC01000001">
    <property type="protein sequence ID" value="KHS49656.1"/>
    <property type="molecule type" value="Genomic_DNA"/>
</dbReference>
<name>A0A0B8ZTA4_9SPHN</name>
<organism evidence="2 3">
    <name type="scientific">Novosphingobium subterraneum</name>
    <dbReference type="NCBI Taxonomy" id="48936"/>
    <lineage>
        <taxon>Bacteria</taxon>
        <taxon>Pseudomonadati</taxon>
        <taxon>Pseudomonadota</taxon>
        <taxon>Alphaproteobacteria</taxon>
        <taxon>Sphingomonadales</taxon>
        <taxon>Sphingomonadaceae</taxon>
        <taxon>Novosphingobium</taxon>
    </lineage>
</organism>
<dbReference type="AlphaFoldDB" id="A0A0B8ZTA4"/>
<evidence type="ECO:0000313" key="1">
    <source>
        <dbReference type="EMBL" id="KHS49434.1"/>
    </source>
</evidence>
<protein>
    <submittedName>
        <fullName evidence="2">Uncharacterized protein</fullName>
    </submittedName>
</protein>